<proteinExistence type="predicted"/>
<accession>A0AB35C7B4</accession>
<dbReference type="Proteomes" id="UP000777173">
    <property type="component" value="Unassembled WGS sequence"/>
</dbReference>
<gene>
    <name evidence="1" type="ORF">KSU80_11520</name>
</gene>
<evidence type="ECO:0000313" key="2">
    <source>
        <dbReference type="Proteomes" id="UP000777173"/>
    </source>
</evidence>
<comment type="caution">
    <text evidence="1">The sequence shown here is derived from an EMBL/GenBank/DDBJ whole genome shotgun (WGS) entry which is preliminary data.</text>
</comment>
<evidence type="ECO:0000313" key="1">
    <source>
        <dbReference type="EMBL" id="MBV3123807.1"/>
    </source>
</evidence>
<dbReference type="AlphaFoldDB" id="A0AB35C7B4"/>
<organism evidence="1 2">
    <name type="scientific">Phocaeicola dorei</name>
    <dbReference type="NCBI Taxonomy" id="357276"/>
    <lineage>
        <taxon>Bacteria</taxon>
        <taxon>Pseudomonadati</taxon>
        <taxon>Bacteroidota</taxon>
        <taxon>Bacteroidia</taxon>
        <taxon>Bacteroidales</taxon>
        <taxon>Bacteroidaceae</taxon>
        <taxon>Phocaeicola</taxon>
    </lineage>
</organism>
<reference evidence="1" key="1">
    <citation type="submission" date="2021-06" db="EMBL/GenBank/DDBJ databases">
        <title>Collection of gut derived symbiotic bacterial strains cultured from healthy donors.</title>
        <authorList>
            <person name="Lin H."/>
            <person name="Littmann E."/>
            <person name="Pamer E.G."/>
        </authorList>
    </citation>
    <scope>NUCLEOTIDE SEQUENCE</scope>
    <source>
        <strain evidence="1">MSK.5.10</strain>
    </source>
</reference>
<dbReference type="RefSeq" id="WP_158564667.1">
    <property type="nucleotide sequence ID" value="NZ_DAWDYP010000115.1"/>
</dbReference>
<dbReference type="EMBL" id="JAHOAX010000009">
    <property type="protein sequence ID" value="MBV3123807.1"/>
    <property type="molecule type" value="Genomic_DNA"/>
</dbReference>
<protein>
    <submittedName>
        <fullName evidence="1">Uncharacterized protein</fullName>
    </submittedName>
</protein>
<sequence>MLFLKDHALVTGNNLEQSIFEGNVSKLAHSPQTTKHSIHFIIKSTLAKRKAEVSFSS</sequence>
<name>A0AB35C7B4_9BACT</name>